<dbReference type="AlphaFoldDB" id="A0A9D1DCU0"/>
<gene>
    <name evidence="1" type="ORF">IAB36_04990</name>
</gene>
<dbReference type="EMBL" id="DVGY01000109">
    <property type="protein sequence ID" value="HIR41163.1"/>
    <property type="molecule type" value="Genomic_DNA"/>
</dbReference>
<protein>
    <submittedName>
        <fullName evidence="1">Leucine-rich repeat protein</fullName>
    </submittedName>
</protein>
<evidence type="ECO:0000313" key="1">
    <source>
        <dbReference type="EMBL" id="HIR41163.1"/>
    </source>
</evidence>
<evidence type="ECO:0000313" key="2">
    <source>
        <dbReference type="Proteomes" id="UP000886749"/>
    </source>
</evidence>
<dbReference type="Pfam" id="PF13306">
    <property type="entry name" value="LRR_5"/>
    <property type="match status" value="1"/>
</dbReference>
<organism evidence="1 2">
    <name type="scientific">Candidatus Egerieicola pullicola</name>
    <dbReference type="NCBI Taxonomy" id="2840775"/>
    <lineage>
        <taxon>Bacteria</taxon>
        <taxon>Bacillati</taxon>
        <taxon>Bacillota</taxon>
        <taxon>Clostridia</taxon>
        <taxon>Eubacteriales</taxon>
        <taxon>Oscillospiraceae</taxon>
        <taxon>Oscillospiraceae incertae sedis</taxon>
        <taxon>Candidatus Egerieicola</taxon>
    </lineage>
</organism>
<name>A0A9D1DCU0_9FIRM</name>
<dbReference type="Gene3D" id="3.80.10.10">
    <property type="entry name" value="Ribonuclease Inhibitor"/>
    <property type="match status" value="1"/>
</dbReference>
<dbReference type="InterPro" id="IPR026906">
    <property type="entry name" value="LRR_5"/>
</dbReference>
<dbReference type="Proteomes" id="UP000886749">
    <property type="component" value="Unassembled WGS sequence"/>
</dbReference>
<reference evidence="1" key="1">
    <citation type="submission" date="2020-10" db="EMBL/GenBank/DDBJ databases">
        <authorList>
            <person name="Gilroy R."/>
        </authorList>
    </citation>
    <scope>NUCLEOTIDE SEQUENCE</scope>
    <source>
        <strain evidence="1">CHK184-25365</strain>
    </source>
</reference>
<accession>A0A9D1DCU0</accession>
<comment type="caution">
    <text evidence="1">The sequence shown here is derived from an EMBL/GenBank/DDBJ whole genome shotgun (WGS) entry which is preliminary data.</text>
</comment>
<sequence>MAVLEYILSGQQAVLTGVSAPTDHIQLPDRVDGYPLTHLGPYCFSARRVEPAQPVNQTTAGEPDLFGRPDRPVYGGTLVALALPQPVVELGSHCCYGCTHLEELSFYDELSYVSDGAFKNCRSLSYIILHAPHGTTGALEGVLSQVSGFCEVEIHFPEQTVPLIFPGYSEEWEENCPARIFSLDFNGTGYQYRQCLSFRGLDFERYDSLFSTAANNETMEVLLPLVWRRLSVPYALQQKHQEEYLSWTKAHLSQMTQWLLQQNIPFFRWYVQWGLVTLDTVEQLRSLAAQQGDTETVSALLDWLKQNRPGFAKEYDL</sequence>
<dbReference type="InterPro" id="IPR032675">
    <property type="entry name" value="LRR_dom_sf"/>
</dbReference>
<reference evidence="1" key="2">
    <citation type="journal article" date="2021" name="PeerJ">
        <title>Extensive microbial diversity within the chicken gut microbiome revealed by metagenomics and culture.</title>
        <authorList>
            <person name="Gilroy R."/>
            <person name="Ravi A."/>
            <person name="Getino M."/>
            <person name="Pursley I."/>
            <person name="Horton D.L."/>
            <person name="Alikhan N.F."/>
            <person name="Baker D."/>
            <person name="Gharbi K."/>
            <person name="Hall N."/>
            <person name="Watson M."/>
            <person name="Adriaenssens E.M."/>
            <person name="Foster-Nyarko E."/>
            <person name="Jarju S."/>
            <person name="Secka A."/>
            <person name="Antonio M."/>
            <person name="Oren A."/>
            <person name="Chaudhuri R.R."/>
            <person name="La Ragione R."/>
            <person name="Hildebrand F."/>
            <person name="Pallen M.J."/>
        </authorList>
    </citation>
    <scope>NUCLEOTIDE SEQUENCE</scope>
    <source>
        <strain evidence="1">CHK184-25365</strain>
    </source>
</reference>
<proteinExistence type="predicted"/>